<evidence type="ECO:0000256" key="6">
    <source>
        <dbReference type="ARBA" id="ARBA00022779"/>
    </source>
</evidence>
<dbReference type="InterPro" id="IPR007439">
    <property type="entry name" value="Chemotax_Pase_CheZ"/>
</dbReference>
<dbReference type="EC" id="3.1.3.-" evidence="10"/>
<organism evidence="12 13">
    <name type="scientific">Vibrio paracholerae</name>
    <dbReference type="NCBI Taxonomy" id="650003"/>
    <lineage>
        <taxon>Bacteria</taxon>
        <taxon>Pseudomonadati</taxon>
        <taxon>Pseudomonadota</taxon>
        <taxon>Gammaproteobacteria</taxon>
        <taxon>Vibrionales</taxon>
        <taxon>Vibrionaceae</taxon>
        <taxon>Vibrio</taxon>
    </lineage>
</organism>
<name>A0ABD7FT64_9VIBR</name>
<evidence type="ECO:0000256" key="3">
    <source>
        <dbReference type="ARBA" id="ARBA00018484"/>
    </source>
</evidence>
<dbReference type="EMBL" id="QKKU01000085">
    <property type="protein sequence ID" value="RBM65158.1"/>
    <property type="molecule type" value="Genomic_DNA"/>
</dbReference>
<evidence type="ECO:0000256" key="10">
    <source>
        <dbReference type="PIRNR" id="PIRNR002884"/>
    </source>
</evidence>
<keyword evidence="6 10" id="KW-0283">Flagellar rotation</keyword>
<dbReference type="FunFam" id="1.10.287.500:FF:000003">
    <property type="entry name" value="Protein phosphatase CheZ"/>
    <property type="match status" value="1"/>
</dbReference>
<dbReference type="GO" id="GO:0005737">
    <property type="term" value="C:cytoplasm"/>
    <property type="evidence" value="ECO:0007669"/>
    <property type="project" value="UniProtKB-SubCell"/>
</dbReference>
<dbReference type="SUPFAM" id="SSF75708">
    <property type="entry name" value="Chemotaxis phosphatase CheZ"/>
    <property type="match status" value="1"/>
</dbReference>
<dbReference type="GO" id="GO:0004721">
    <property type="term" value="F:phosphoprotein phosphatase activity"/>
    <property type="evidence" value="ECO:0007669"/>
    <property type="project" value="UniProtKB-KW"/>
</dbReference>
<dbReference type="GO" id="GO:0097588">
    <property type="term" value="P:archaeal or bacterial-type flagellum-dependent cell motility"/>
    <property type="evidence" value="ECO:0007669"/>
    <property type="project" value="UniProtKB-KW"/>
</dbReference>
<dbReference type="InterPro" id="IPR050992">
    <property type="entry name" value="CheZ_family_phosphatases"/>
</dbReference>
<comment type="caution">
    <text evidence="12">The sequence shown here is derived from an EMBL/GenBank/DDBJ whole genome shotgun (WGS) entry which is preliminary data.</text>
</comment>
<comment type="function">
    <text evidence="10">Plays an important role in bacterial chemotaxis signal transduction pathway by accelerating the dephosphorylation of phosphorylated CheY (CheY-P).</text>
</comment>
<reference evidence="12 13" key="1">
    <citation type="submission" date="2018-06" db="EMBL/GenBank/DDBJ databases">
        <title>Draft genome sequences of nine Vibrio sp. clinical isolates from across the United States representing the closest known relative of Vibrio cholerae.</title>
        <authorList>
            <person name="Islam M.T."/>
            <person name="Liang K."/>
            <person name="Im M.S."/>
            <person name="Winkjer J."/>
            <person name="Busby S."/>
            <person name="Batra D."/>
            <person name="Rowe L."/>
            <person name="Tarr C.L."/>
            <person name="Boucher Y."/>
        </authorList>
    </citation>
    <scope>NUCLEOTIDE SEQUENCE [LARGE SCALE GENOMIC DNA]</scope>
    <source>
        <strain evidence="12 13">2017V-1110</strain>
    </source>
</reference>
<dbReference type="RefSeq" id="WP_113610987.1">
    <property type="nucleotide sequence ID" value="NZ_CAWQMY010000153.1"/>
</dbReference>
<keyword evidence="4 10" id="KW-0963">Cytoplasm</keyword>
<dbReference type="Pfam" id="PF04344">
    <property type="entry name" value="CheZ"/>
    <property type="match status" value="1"/>
</dbReference>
<evidence type="ECO:0000313" key="13">
    <source>
        <dbReference type="Proteomes" id="UP000252199"/>
    </source>
</evidence>
<evidence type="ECO:0000313" key="12">
    <source>
        <dbReference type="EMBL" id="RBM65158.1"/>
    </source>
</evidence>
<evidence type="ECO:0000256" key="7">
    <source>
        <dbReference type="ARBA" id="ARBA00022801"/>
    </source>
</evidence>
<accession>A0ABD7FT64</accession>
<comment type="subcellular location">
    <subcellularLocation>
        <location evidence="1 10">Cytoplasm</location>
    </subcellularLocation>
</comment>
<comment type="subunit">
    <text evidence="10">Homodimer.</text>
</comment>
<gene>
    <name evidence="12" type="ORF">DLR72_13495</name>
</gene>
<sequence>MISLEQAKELVQLLEQGQQSEANRLLTDVYESTNNPMLKEIGMLTRDLHESLKNFHIDDRFSEIATDEIPDARGRLQYVIQKTEVAANKTMDAVDRCMPIADKLHESLLLIRPEWNGLMNGRIELMHFKSLCHRIDDLLSQVEGDSSELRGELTEILMAQDFQDLTGQIIKRVINVVNEVEKRLVEILTVFGAAQKEQKADKATVSSIEPEGPILNPHERIDAVSSQDDVDDLLSSLGF</sequence>
<evidence type="ECO:0000256" key="9">
    <source>
        <dbReference type="ARBA" id="ARBA00029599"/>
    </source>
</evidence>
<feature type="site" description="Enhances dephosphorylation of CheY-P" evidence="11">
    <location>
        <position position="168"/>
    </location>
</feature>
<evidence type="ECO:0000256" key="5">
    <source>
        <dbReference type="ARBA" id="ARBA00022500"/>
    </source>
</evidence>
<keyword evidence="5 10" id="KW-0145">Chemotaxis</keyword>
<evidence type="ECO:0000256" key="1">
    <source>
        <dbReference type="ARBA" id="ARBA00004496"/>
    </source>
</evidence>
<dbReference type="AlphaFoldDB" id="A0ABD7FT64"/>
<evidence type="ECO:0000256" key="8">
    <source>
        <dbReference type="ARBA" id="ARBA00022912"/>
    </source>
</evidence>
<dbReference type="GO" id="GO:0006935">
    <property type="term" value="P:chemotaxis"/>
    <property type="evidence" value="ECO:0007669"/>
    <property type="project" value="UniProtKB-KW"/>
</dbReference>
<evidence type="ECO:0000256" key="2">
    <source>
        <dbReference type="ARBA" id="ARBA00005908"/>
    </source>
</evidence>
<dbReference type="PIRSF" id="PIRSF002884">
    <property type="entry name" value="CheZ"/>
    <property type="match status" value="1"/>
</dbReference>
<evidence type="ECO:0000256" key="11">
    <source>
        <dbReference type="PIRSR" id="PIRSR002884-1"/>
    </source>
</evidence>
<dbReference type="Gene3D" id="1.10.287.500">
    <property type="entry name" value="Helix hairpin bin"/>
    <property type="match status" value="1"/>
</dbReference>
<proteinExistence type="inferred from homology"/>
<dbReference type="Proteomes" id="UP000252199">
    <property type="component" value="Unassembled WGS sequence"/>
</dbReference>
<dbReference type="PANTHER" id="PTHR43693">
    <property type="entry name" value="PROTEIN PHOSPHATASE CHEZ"/>
    <property type="match status" value="1"/>
</dbReference>
<evidence type="ECO:0000256" key="4">
    <source>
        <dbReference type="ARBA" id="ARBA00022490"/>
    </source>
</evidence>
<protein>
    <recommendedName>
        <fullName evidence="3 10">Protein phosphatase CheZ</fullName>
        <ecNumber evidence="10">3.1.3.-</ecNumber>
    </recommendedName>
    <alternativeName>
        <fullName evidence="9 10">Chemotaxis protein CheZ</fullName>
    </alternativeName>
</protein>
<comment type="similarity">
    <text evidence="2 10">Belongs to the CheZ family.</text>
</comment>
<keyword evidence="7 10" id="KW-0378">Hydrolase</keyword>
<keyword evidence="8 10" id="KW-0904">Protein phosphatase</keyword>
<dbReference type="PANTHER" id="PTHR43693:SF1">
    <property type="entry name" value="PROTEIN PHOSPHATASE CHEZ"/>
    <property type="match status" value="1"/>
</dbReference>